<dbReference type="Proteomes" id="UP000821853">
    <property type="component" value="Chromosome 2"/>
</dbReference>
<keyword evidence="4 10" id="KW-0862">Zinc</keyword>
<comment type="subunit">
    <text evidence="10">Component of some SAGA transcription coactivator-HAT complexes. Within the SAGA complex, participates to a subcomplex of SAGA called the DUB module (deubiquitination module).</text>
</comment>
<protein>
    <recommendedName>
        <fullName evidence="10">SAGA-associated factor 11 homolog</fullName>
    </recommendedName>
</protein>
<comment type="domain">
    <text evidence="10">The long N-terminal helix forms part of the 'assembly lobe' of the SAGA deubiquitination module.</text>
</comment>
<dbReference type="Pfam" id="PF08209">
    <property type="entry name" value="Sgf11"/>
    <property type="match status" value="1"/>
</dbReference>
<comment type="similarity">
    <text evidence="10">Belongs to the SGF11 family.</text>
</comment>
<organism evidence="13 14">
    <name type="scientific">Haemaphysalis longicornis</name>
    <name type="common">Bush tick</name>
    <dbReference type="NCBI Taxonomy" id="44386"/>
    <lineage>
        <taxon>Eukaryota</taxon>
        <taxon>Metazoa</taxon>
        <taxon>Ecdysozoa</taxon>
        <taxon>Arthropoda</taxon>
        <taxon>Chelicerata</taxon>
        <taxon>Arachnida</taxon>
        <taxon>Acari</taxon>
        <taxon>Parasitiformes</taxon>
        <taxon>Ixodida</taxon>
        <taxon>Ixodoidea</taxon>
        <taxon>Ixodidae</taxon>
        <taxon>Haemaphysalinae</taxon>
        <taxon>Haemaphysalis</taxon>
    </lineage>
</organism>
<dbReference type="GO" id="GO:0071819">
    <property type="term" value="C:DUBm complex"/>
    <property type="evidence" value="ECO:0007669"/>
    <property type="project" value="UniProtKB-UniRule"/>
</dbReference>
<feature type="region of interest" description="Disordered" evidence="11">
    <location>
        <begin position="280"/>
        <end position="340"/>
    </location>
</feature>
<dbReference type="GO" id="GO:0008270">
    <property type="term" value="F:zinc ion binding"/>
    <property type="evidence" value="ECO:0007669"/>
    <property type="project" value="UniProtKB-UniRule"/>
</dbReference>
<dbReference type="InterPro" id="IPR013243">
    <property type="entry name" value="SCA7_dom"/>
</dbReference>
<comment type="function">
    <text evidence="10">Component of the transcription regulatory histone acetylation (HAT) complex SAGA, a multiprotein complex that activates transcription by remodeling chromatin and mediating histone acetylation and deubiquitination. Within the SAGA complex, participates in a subcomplex that specifically deubiquitinates histone H2B. The SAGA complex is recruited to specific gene promoters by activators, where it is required for transcription.</text>
</comment>
<evidence type="ECO:0000256" key="9">
    <source>
        <dbReference type="ARBA" id="ARBA00023242"/>
    </source>
</evidence>
<evidence type="ECO:0000259" key="12">
    <source>
        <dbReference type="PROSITE" id="PS51505"/>
    </source>
</evidence>
<comment type="domain">
    <text evidence="10">The C-terminal SGF11-type zinc-finger domain forms part of the 'catalytic lobe' of the SAGA deubiquitination module.</text>
</comment>
<evidence type="ECO:0000256" key="5">
    <source>
        <dbReference type="ARBA" id="ARBA00022853"/>
    </source>
</evidence>
<evidence type="ECO:0000256" key="2">
    <source>
        <dbReference type="ARBA" id="ARBA00022723"/>
    </source>
</evidence>
<comment type="subcellular location">
    <subcellularLocation>
        <location evidence="1 10">Nucleus</location>
    </subcellularLocation>
</comment>
<accession>A0A9J6G3F4</accession>
<evidence type="ECO:0000313" key="14">
    <source>
        <dbReference type="Proteomes" id="UP000821853"/>
    </source>
</evidence>
<dbReference type="GO" id="GO:0003713">
    <property type="term" value="F:transcription coactivator activity"/>
    <property type="evidence" value="ECO:0007669"/>
    <property type="project" value="UniProtKB-UniRule"/>
</dbReference>
<dbReference type="Gene3D" id="6.10.140.1270">
    <property type="match status" value="1"/>
</dbReference>
<evidence type="ECO:0000256" key="7">
    <source>
        <dbReference type="ARBA" id="ARBA00023159"/>
    </source>
</evidence>
<dbReference type="PANTHER" id="PTHR46367">
    <property type="entry name" value="ATAXIN-7-LIKE PROTEIN 3"/>
    <property type="match status" value="1"/>
</dbReference>
<evidence type="ECO:0000313" key="13">
    <source>
        <dbReference type="EMBL" id="KAH9369072.1"/>
    </source>
</evidence>
<keyword evidence="6 10" id="KW-0805">Transcription regulation</keyword>
<keyword evidence="5 10" id="KW-0156">Chromatin regulator</keyword>
<dbReference type="InterPro" id="IPR051078">
    <property type="entry name" value="SGF11"/>
</dbReference>
<keyword evidence="3 10" id="KW-0863">Zinc-finger</keyword>
<keyword evidence="8 10" id="KW-0804">Transcription</keyword>
<dbReference type="PROSITE" id="PS51505">
    <property type="entry name" value="SCA7"/>
    <property type="match status" value="1"/>
</dbReference>
<evidence type="ECO:0000256" key="11">
    <source>
        <dbReference type="SAM" id="MobiDB-lite"/>
    </source>
</evidence>
<evidence type="ECO:0000256" key="6">
    <source>
        <dbReference type="ARBA" id="ARBA00023015"/>
    </source>
</evidence>
<evidence type="ECO:0000256" key="10">
    <source>
        <dbReference type="HAMAP-Rule" id="MF_03047"/>
    </source>
</evidence>
<feature type="compositionally biased region" description="Low complexity" evidence="11">
    <location>
        <begin position="172"/>
        <end position="187"/>
    </location>
</feature>
<dbReference type="FunFam" id="3.30.160.60:FF:000118">
    <property type="entry name" value="Ataxin-7-like protein 3"/>
    <property type="match status" value="1"/>
</dbReference>
<gene>
    <name evidence="13" type="ORF">HPB48_002584</name>
</gene>
<keyword evidence="7 10" id="KW-0010">Activator</keyword>
<dbReference type="GO" id="GO:0006357">
    <property type="term" value="P:regulation of transcription by RNA polymerase II"/>
    <property type="evidence" value="ECO:0007669"/>
    <property type="project" value="TreeGrafter"/>
</dbReference>
<proteinExistence type="inferred from homology"/>
<dbReference type="VEuPathDB" id="VectorBase:HLOH_055867"/>
<evidence type="ECO:0000256" key="3">
    <source>
        <dbReference type="ARBA" id="ARBA00022771"/>
    </source>
</evidence>
<dbReference type="Pfam" id="PF08313">
    <property type="entry name" value="SCA7"/>
    <property type="match status" value="1"/>
</dbReference>
<evidence type="ECO:0000256" key="4">
    <source>
        <dbReference type="ARBA" id="ARBA00022833"/>
    </source>
</evidence>
<keyword evidence="14" id="KW-1185">Reference proteome</keyword>
<dbReference type="PANTHER" id="PTHR46367:SF1">
    <property type="entry name" value="ATAXIN-7-LIKE PROTEIN 3"/>
    <property type="match status" value="1"/>
</dbReference>
<reference evidence="13 14" key="1">
    <citation type="journal article" date="2020" name="Cell">
        <title>Large-Scale Comparative Analyses of Tick Genomes Elucidate Their Genetic Diversity and Vector Capacities.</title>
        <authorList>
            <consortium name="Tick Genome and Microbiome Consortium (TIGMIC)"/>
            <person name="Jia N."/>
            <person name="Wang J."/>
            <person name="Shi W."/>
            <person name="Du L."/>
            <person name="Sun Y."/>
            <person name="Zhan W."/>
            <person name="Jiang J.F."/>
            <person name="Wang Q."/>
            <person name="Zhang B."/>
            <person name="Ji P."/>
            <person name="Bell-Sakyi L."/>
            <person name="Cui X.M."/>
            <person name="Yuan T.T."/>
            <person name="Jiang B.G."/>
            <person name="Yang W.F."/>
            <person name="Lam T.T."/>
            <person name="Chang Q.C."/>
            <person name="Ding S.J."/>
            <person name="Wang X.J."/>
            <person name="Zhu J.G."/>
            <person name="Ruan X.D."/>
            <person name="Zhao L."/>
            <person name="Wei J.T."/>
            <person name="Ye R.Z."/>
            <person name="Que T.C."/>
            <person name="Du C.H."/>
            <person name="Zhou Y.H."/>
            <person name="Cheng J.X."/>
            <person name="Dai P.F."/>
            <person name="Guo W.B."/>
            <person name="Han X.H."/>
            <person name="Huang E.J."/>
            <person name="Li L.F."/>
            <person name="Wei W."/>
            <person name="Gao Y.C."/>
            <person name="Liu J.Z."/>
            <person name="Shao H.Z."/>
            <person name="Wang X."/>
            <person name="Wang C.C."/>
            <person name="Yang T.C."/>
            <person name="Huo Q.B."/>
            <person name="Li W."/>
            <person name="Chen H.Y."/>
            <person name="Chen S.E."/>
            <person name="Zhou L.G."/>
            <person name="Ni X.B."/>
            <person name="Tian J.H."/>
            <person name="Sheng Y."/>
            <person name="Liu T."/>
            <person name="Pan Y.S."/>
            <person name="Xia L.Y."/>
            <person name="Li J."/>
            <person name="Zhao F."/>
            <person name="Cao W.C."/>
        </authorList>
    </citation>
    <scope>NUCLEOTIDE SEQUENCE [LARGE SCALE GENOMIC DNA]</scope>
    <source>
        <strain evidence="13">HaeL-2018</strain>
    </source>
</reference>
<feature type="region of interest" description="Disordered" evidence="11">
    <location>
        <begin position="140"/>
        <end position="191"/>
    </location>
</feature>
<feature type="compositionally biased region" description="Polar residues" evidence="11">
    <location>
        <begin position="280"/>
        <end position="297"/>
    </location>
</feature>
<dbReference type="GO" id="GO:0006325">
    <property type="term" value="P:chromatin organization"/>
    <property type="evidence" value="ECO:0007669"/>
    <property type="project" value="UniProtKB-KW"/>
</dbReference>
<keyword evidence="2 10" id="KW-0479">Metal-binding</keyword>
<keyword evidence="9 10" id="KW-0539">Nucleus</keyword>
<dbReference type="OMA" id="LCTRSMR"/>
<dbReference type="EMBL" id="JABSTR010000004">
    <property type="protein sequence ID" value="KAH9369072.1"/>
    <property type="molecule type" value="Genomic_DNA"/>
</dbReference>
<sequence length="340" mass="37366">MQEPADSENASTSDAPGPSRDLDEQCLSIFNDLVDDVILGTCFEVHRSVKLGLLFLDEAPEDEKKYEIVDEVGLDVFGQVPLKKQFECVCPNCQRNLAASRFAPHLEKCMGMGRNSSRIASKRIANTGRAESDVDDYDNDSDWNYLSDRKPSKKRKDKNSLRKIKGKPKNGEQASSSSASEQSNSVSTYESLSIEERKAMLAQMCGVISEHTKKMCTRSQRCPQHTDEQRKAVRQFLLNQSAGSSTQSADVGDEVHIDVDTFDESDNHSLHDTIGQMWENVSSTNSSPADGSFQGNNGAVGAKKKDKRSSQHFGGSSLKKSNKSRPGSSSMADPVNSDLL</sequence>
<dbReference type="OrthoDB" id="21557at2759"/>
<comment type="caution">
    <text evidence="13">The sequence shown here is derived from an EMBL/GenBank/DDBJ whole genome shotgun (WGS) entry which is preliminary data.</text>
</comment>
<dbReference type="GO" id="GO:0000124">
    <property type="term" value="C:SAGA complex"/>
    <property type="evidence" value="ECO:0007669"/>
    <property type="project" value="UniProtKB-UniRule"/>
</dbReference>
<feature type="zinc finger region" description="SGF11-type" evidence="10">
    <location>
        <begin position="88"/>
        <end position="109"/>
    </location>
</feature>
<dbReference type="Gene3D" id="3.30.160.60">
    <property type="entry name" value="Classic Zinc Finger"/>
    <property type="match status" value="1"/>
</dbReference>
<feature type="domain" description="SCA7" evidence="12">
    <location>
        <begin position="192"/>
        <end position="259"/>
    </location>
</feature>
<evidence type="ECO:0000256" key="1">
    <source>
        <dbReference type="ARBA" id="ARBA00004123"/>
    </source>
</evidence>
<dbReference type="InterPro" id="IPR013246">
    <property type="entry name" value="SAGA_su_Sgf11"/>
</dbReference>
<dbReference type="HAMAP" id="MF_03047">
    <property type="entry name" value="Sgf11"/>
    <property type="match status" value="1"/>
</dbReference>
<feature type="compositionally biased region" description="Basic residues" evidence="11">
    <location>
        <begin position="151"/>
        <end position="168"/>
    </location>
</feature>
<name>A0A9J6G3F4_HAELO</name>
<evidence type="ECO:0000256" key="8">
    <source>
        <dbReference type="ARBA" id="ARBA00023163"/>
    </source>
</evidence>
<dbReference type="AlphaFoldDB" id="A0A9J6G3F4"/>
<feature type="region of interest" description="Disordered" evidence="11">
    <location>
        <begin position="1"/>
        <end position="20"/>
    </location>
</feature>